<gene>
    <name evidence="3" type="ORF">GCM10011509_20190</name>
</gene>
<feature type="transmembrane region" description="Helical" evidence="2">
    <location>
        <begin position="199"/>
        <end position="220"/>
    </location>
</feature>
<evidence type="ECO:0000313" key="3">
    <source>
        <dbReference type="EMBL" id="GGK71614.1"/>
    </source>
</evidence>
<protein>
    <submittedName>
        <fullName evidence="3">Membrane protein</fullName>
    </submittedName>
</protein>
<keyword evidence="2" id="KW-0812">Transmembrane</keyword>
<evidence type="ECO:0000313" key="4">
    <source>
        <dbReference type="Proteomes" id="UP000662111"/>
    </source>
</evidence>
<dbReference type="EMBL" id="BMLB01000004">
    <property type="protein sequence ID" value="GGK71614.1"/>
    <property type="molecule type" value="Genomic_DNA"/>
</dbReference>
<name>A0ABQ2F893_9MICO</name>
<organism evidence="3 4">
    <name type="scientific">Ornithinimicrobium pekingense</name>
    <dbReference type="NCBI Taxonomy" id="384677"/>
    <lineage>
        <taxon>Bacteria</taxon>
        <taxon>Bacillati</taxon>
        <taxon>Actinomycetota</taxon>
        <taxon>Actinomycetes</taxon>
        <taxon>Micrococcales</taxon>
        <taxon>Ornithinimicrobiaceae</taxon>
        <taxon>Ornithinimicrobium</taxon>
    </lineage>
</organism>
<proteinExistence type="predicted"/>
<feature type="transmembrane region" description="Helical" evidence="2">
    <location>
        <begin position="226"/>
        <end position="248"/>
    </location>
</feature>
<keyword evidence="2" id="KW-1133">Transmembrane helix</keyword>
<feature type="transmembrane region" description="Helical" evidence="2">
    <location>
        <begin position="30"/>
        <end position="50"/>
    </location>
</feature>
<keyword evidence="2" id="KW-0472">Membrane</keyword>
<reference evidence="4" key="1">
    <citation type="journal article" date="2019" name="Int. J. Syst. Evol. Microbiol.">
        <title>The Global Catalogue of Microorganisms (GCM) 10K type strain sequencing project: providing services to taxonomists for standard genome sequencing and annotation.</title>
        <authorList>
            <consortium name="The Broad Institute Genomics Platform"/>
            <consortium name="The Broad Institute Genome Sequencing Center for Infectious Disease"/>
            <person name="Wu L."/>
            <person name="Ma J."/>
        </authorList>
    </citation>
    <scope>NUCLEOTIDE SEQUENCE [LARGE SCALE GENOMIC DNA]</scope>
    <source>
        <strain evidence="4">CGMCC 1.5362</strain>
    </source>
</reference>
<keyword evidence="4" id="KW-1185">Reference proteome</keyword>
<feature type="transmembrane region" description="Helical" evidence="2">
    <location>
        <begin position="255"/>
        <end position="274"/>
    </location>
</feature>
<evidence type="ECO:0000256" key="2">
    <source>
        <dbReference type="SAM" id="Phobius"/>
    </source>
</evidence>
<comment type="caution">
    <text evidence="3">The sequence shown here is derived from an EMBL/GenBank/DDBJ whole genome shotgun (WGS) entry which is preliminary data.</text>
</comment>
<accession>A0ABQ2F893</accession>
<sequence length="342" mass="32987">MTMTQHGPTTTRVGTPGSSPGHDGSGRTHAVGVPLGVATLLALLVAAFAWPAVSTAPRGVALAVVAPPAVVQQVEAQLASGAGADAFDVRVLADRAEAEQAVRDREVYGALVLGPQGGEALFASAASPAVAQVLTQLADGIPPQAGGPLPVTDVVPLPADDPRGVGLAAGLLPLVIGGLALGAATALRVRGGAVVRGGVLLAGAALGGLVVVGLLQGWLGALEGSFWANAAAAALLVLAVGAVVAGLVRLLGGGGLALGALVMVVLGNPLSGVTSAPEMLPGGWGALGQWLPPGAGATALRSVAFFDGAGAGMALLVLAGWALVGLALVGVPLRGRARGTVA</sequence>
<dbReference type="RefSeq" id="WP_202804535.1">
    <property type="nucleotide sequence ID" value="NZ_BMLB01000004.1"/>
</dbReference>
<feature type="compositionally biased region" description="Polar residues" evidence="1">
    <location>
        <begin position="1"/>
        <end position="18"/>
    </location>
</feature>
<evidence type="ECO:0000256" key="1">
    <source>
        <dbReference type="SAM" id="MobiDB-lite"/>
    </source>
</evidence>
<feature type="transmembrane region" description="Helical" evidence="2">
    <location>
        <begin position="309"/>
        <end position="331"/>
    </location>
</feature>
<dbReference type="Proteomes" id="UP000662111">
    <property type="component" value="Unassembled WGS sequence"/>
</dbReference>
<feature type="region of interest" description="Disordered" evidence="1">
    <location>
        <begin position="1"/>
        <end position="28"/>
    </location>
</feature>
<feature type="transmembrane region" description="Helical" evidence="2">
    <location>
        <begin position="165"/>
        <end position="187"/>
    </location>
</feature>